<keyword evidence="2 4" id="KW-0418">Kinase</keyword>
<dbReference type="KEGG" id="sapp:SAC06_06995"/>
<dbReference type="EMBL" id="CP138335">
    <property type="protein sequence ID" value="XBW07391.1"/>
    <property type="molecule type" value="Genomic_DNA"/>
</dbReference>
<sequence>MSAQLPPAPLTPVGPALGRFITTESVVLAVNVQLSKLPERGAATTAYSAISSAGGGFTLLSVVAAQGIDTNLAAPLGTGPNSSLARRQLAAARINTLTDVFVGDIGVAMVFVEDDGNNTTVRTPGVESEPTLAGLEAIELHPGDLVHISGTDLATPQSDVVVEWGSRLPDDVTMVLAISPAVQEVSTDVWAQLLPRADVVTMNIREAAYLSRFLDQSSPGTGIRHIMRPEAAVVRRLGVMGCEVQATRDADMVNIPSYQSYRVDTTGVGDTHVAAMCAGLLQGLDLVGACQRANAAAALMVARGSTPQAPTAAEIDGVIQRGTVL</sequence>
<evidence type="ECO:0000259" key="3">
    <source>
        <dbReference type="Pfam" id="PF00294"/>
    </source>
</evidence>
<evidence type="ECO:0000256" key="1">
    <source>
        <dbReference type="ARBA" id="ARBA00022679"/>
    </source>
</evidence>
<evidence type="ECO:0000256" key="2">
    <source>
        <dbReference type="ARBA" id="ARBA00022777"/>
    </source>
</evidence>
<organism evidence="4">
    <name type="scientific">Scrofimicrobium appendicitidis</name>
    <dbReference type="NCBI Taxonomy" id="3079930"/>
    <lineage>
        <taxon>Bacteria</taxon>
        <taxon>Bacillati</taxon>
        <taxon>Actinomycetota</taxon>
        <taxon>Actinomycetes</taxon>
        <taxon>Actinomycetales</taxon>
        <taxon>Actinomycetaceae</taxon>
        <taxon>Scrofimicrobium</taxon>
    </lineage>
</organism>
<dbReference type="SUPFAM" id="SSF53613">
    <property type="entry name" value="Ribokinase-like"/>
    <property type="match status" value="1"/>
</dbReference>
<dbReference type="AlphaFoldDB" id="A0AAU7V7X4"/>
<name>A0AAU7V7X4_9ACTO</name>
<dbReference type="Pfam" id="PF00294">
    <property type="entry name" value="PfkB"/>
    <property type="match status" value="1"/>
</dbReference>
<evidence type="ECO:0000313" key="4">
    <source>
        <dbReference type="EMBL" id="XBW07391.1"/>
    </source>
</evidence>
<accession>A0AAU7V7X4</accession>
<dbReference type="InterPro" id="IPR011611">
    <property type="entry name" value="PfkB_dom"/>
</dbReference>
<dbReference type="GO" id="GO:0016301">
    <property type="term" value="F:kinase activity"/>
    <property type="evidence" value="ECO:0007669"/>
    <property type="project" value="UniProtKB-KW"/>
</dbReference>
<keyword evidence="1" id="KW-0808">Transferase</keyword>
<proteinExistence type="predicted"/>
<reference evidence="4" key="1">
    <citation type="submission" date="2023-11" db="EMBL/GenBank/DDBJ databases">
        <title>Scrofimicrobium hongkongense sp. nov., isolated from a patient with peritonitis.</title>
        <authorList>
            <person name="Lao H.Y."/>
            <person name="Wong A.Y.P."/>
            <person name="Ng T.L."/>
            <person name="Wong R.Y.L."/>
            <person name="Yau M.C.Y."/>
            <person name="Lam J.Y.W."/>
            <person name="Siu G.K.H."/>
        </authorList>
    </citation>
    <scope>NUCLEOTIDE SEQUENCE</scope>
    <source>
        <strain evidence="4">R131</strain>
    </source>
</reference>
<dbReference type="PANTHER" id="PTHR10584:SF166">
    <property type="entry name" value="RIBOKINASE"/>
    <property type="match status" value="1"/>
</dbReference>
<dbReference type="RefSeq" id="WP_350257597.1">
    <property type="nucleotide sequence ID" value="NZ_CP138335.1"/>
</dbReference>
<dbReference type="PANTHER" id="PTHR10584">
    <property type="entry name" value="SUGAR KINASE"/>
    <property type="match status" value="1"/>
</dbReference>
<feature type="domain" description="Carbohydrate kinase PfkB" evidence="3">
    <location>
        <begin position="52"/>
        <end position="306"/>
    </location>
</feature>
<gene>
    <name evidence="4" type="ORF">SAC06_06995</name>
</gene>
<dbReference type="InterPro" id="IPR029056">
    <property type="entry name" value="Ribokinase-like"/>
</dbReference>
<dbReference type="Gene3D" id="3.40.1190.20">
    <property type="match status" value="1"/>
</dbReference>
<protein>
    <submittedName>
        <fullName evidence="4">PfkB family carbohydrate kinase</fullName>
    </submittedName>
</protein>